<dbReference type="RefSeq" id="WP_168679988.1">
    <property type="nucleotide sequence ID" value="NZ_JAAXOY010000495.1"/>
</dbReference>
<evidence type="ECO:0000313" key="2">
    <source>
        <dbReference type="Proteomes" id="UP000777774"/>
    </source>
</evidence>
<proteinExistence type="predicted"/>
<reference evidence="1 2" key="1">
    <citation type="submission" date="2020-04" db="EMBL/GenBank/DDBJ databases">
        <title>MicrobeNet Type strains.</title>
        <authorList>
            <person name="Nicholson A.C."/>
        </authorList>
    </citation>
    <scope>NUCLEOTIDE SEQUENCE [LARGE SCALE GENOMIC DNA]</scope>
    <source>
        <strain evidence="1 2">ATCC BAA-787</strain>
    </source>
</reference>
<sequence>MTGAFNPVIHRAIAHDTSVPSTTIPRGTQSGTLAAQGRMSFQASAIYVLWSRTIVLDLYVRGTSYWAETNL</sequence>
<dbReference type="Proteomes" id="UP000777774">
    <property type="component" value="Unassembled WGS sequence"/>
</dbReference>
<evidence type="ECO:0000313" key="1">
    <source>
        <dbReference type="EMBL" id="NKY40904.1"/>
    </source>
</evidence>
<keyword evidence="2" id="KW-1185">Reference proteome</keyword>
<gene>
    <name evidence="1" type="ORF">HGA02_15630</name>
</gene>
<organism evidence="1 2">
    <name type="scientific">Cellulomonas septica</name>
    <dbReference type="NCBI Taxonomy" id="285080"/>
    <lineage>
        <taxon>Bacteria</taxon>
        <taxon>Bacillati</taxon>
        <taxon>Actinomycetota</taxon>
        <taxon>Actinomycetes</taxon>
        <taxon>Micrococcales</taxon>
        <taxon>Cellulomonadaceae</taxon>
        <taxon>Cellulomonas</taxon>
    </lineage>
</organism>
<protein>
    <submittedName>
        <fullName evidence="1">Uncharacterized protein</fullName>
    </submittedName>
</protein>
<comment type="caution">
    <text evidence="1">The sequence shown here is derived from an EMBL/GenBank/DDBJ whole genome shotgun (WGS) entry which is preliminary data.</text>
</comment>
<accession>A0ABX1K2W5</accession>
<name>A0ABX1K2W5_9CELL</name>
<dbReference type="EMBL" id="JAAXOY010000495">
    <property type="protein sequence ID" value="NKY40904.1"/>
    <property type="molecule type" value="Genomic_DNA"/>
</dbReference>